<dbReference type="EMBL" id="JADNRY010000072">
    <property type="protein sequence ID" value="KAF9067535.1"/>
    <property type="molecule type" value="Genomic_DNA"/>
</dbReference>
<evidence type="ECO:0000313" key="3">
    <source>
        <dbReference type="Proteomes" id="UP000772434"/>
    </source>
</evidence>
<keyword evidence="3" id="KW-1185">Reference proteome</keyword>
<gene>
    <name evidence="2" type="ORF">BDP27DRAFT_1364860</name>
</gene>
<sequence length="733" mass="81325">MEASVKDNYLPSGCYAIVNVLYLNCPTVAKPDDANTSLVANPYHDRTWWVTRLPNRAYTLEHIDNAGCFAATHDLRQDAMPRLYWGFGSDSQTAIVELDGDPEHHNNWWTFESQSTSEAADIAAEPVTVEVAPAYAKAANNSHLASVWAFILMADICLKSNAQELPQSRPEVPPVQAGKKVSAEHLSEVVDNKPHLYMSIHIDEDICLSSNAQDLPKLPTKVAPIQTEKEANAKHLPQVAPCWEEKFEQESEGEDWQQSDIASSGYVREMLAPSGRRVWQGKSSSSMSSSMELPTTGERLRGGVYPGNFDALAGRFTGIHINDRSLANHNAQAWPQPPPELPSIRMGTNEARIQQLRQMTARLQGELEQKSESKNWQQSDMASSGFFEEMLGPTGRRVQSRSSSLMDSPFTGKHLPGGIFSESFVSNNNVNRQGGLEQKSESKAWKQNDMPSGSFEEMLGPTGRRVQSRSSGLMESPFMGKHMLPRPGVVGGAQSRGPALKIPQPLDIEEAKRLFSSSPTLSPVVLTLKVLNFPFWELKHRAHKIPPNPSFIILPANPSLSLTDGPEKNGAEIQVQGEGGHDPEEDARATMEPVRKKRPNNNSELNDDYKTRVTVATQSEKSTAQYPNNKASTYTDKYPNSIVLEKERIGKAIELRRTMGLMLAFCYFTSWRVEIPAGQTRNLSPNTSDMSTALEIGPLMQINLVHGWLEALKRTLYQGPWIVIVRLKGAARF</sequence>
<evidence type="ECO:0000313" key="2">
    <source>
        <dbReference type="EMBL" id="KAF9067535.1"/>
    </source>
</evidence>
<evidence type="ECO:0000256" key="1">
    <source>
        <dbReference type="SAM" id="MobiDB-lite"/>
    </source>
</evidence>
<feature type="region of interest" description="Disordered" evidence="1">
    <location>
        <begin position="431"/>
        <end position="469"/>
    </location>
</feature>
<dbReference type="AlphaFoldDB" id="A0A9P5PT89"/>
<proteinExistence type="predicted"/>
<feature type="compositionally biased region" description="Basic and acidic residues" evidence="1">
    <location>
        <begin position="579"/>
        <end position="589"/>
    </location>
</feature>
<feature type="region of interest" description="Disordered" evidence="1">
    <location>
        <begin position="562"/>
        <end position="610"/>
    </location>
</feature>
<reference evidence="2" key="1">
    <citation type="submission" date="2020-11" db="EMBL/GenBank/DDBJ databases">
        <authorList>
            <consortium name="DOE Joint Genome Institute"/>
            <person name="Ahrendt S."/>
            <person name="Riley R."/>
            <person name="Andreopoulos W."/>
            <person name="Labutti K."/>
            <person name="Pangilinan J."/>
            <person name="Ruiz-Duenas F.J."/>
            <person name="Barrasa J.M."/>
            <person name="Sanchez-Garcia M."/>
            <person name="Camarero S."/>
            <person name="Miyauchi S."/>
            <person name="Serrano A."/>
            <person name="Linde D."/>
            <person name="Babiker R."/>
            <person name="Drula E."/>
            <person name="Ayuso-Fernandez I."/>
            <person name="Pacheco R."/>
            <person name="Padilla G."/>
            <person name="Ferreira P."/>
            <person name="Barriuso J."/>
            <person name="Kellner H."/>
            <person name="Castanera R."/>
            <person name="Alfaro M."/>
            <person name="Ramirez L."/>
            <person name="Pisabarro A.G."/>
            <person name="Kuo A."/>
            <person name="Tritt A."/>
            <person name="Lipzen A."/>
            <person name="He G."/>
            <person name="Yan M."/>
            <person name="Ng V."/>
            <person name="Cullen D."/>
            <person name="Martin F."/>
            <person name="Rosso M.-N."/>
            <person name="Henrissat B."/>
            <person name="Hibbett D."/>
            <person name="Martinez A.T."/>
            <person name="Grigoriev I.V."/>
        </authorList>
    </citation>
    <scope>NUCLEOTIDE SEQUENCE</scope>
    <source>
        <strain evidence="2">AH 40177</strain>
    </source>
</reference>
<dbReference type="Proteomes" id="UP000772434">
    <property type="component" value="Unassembled WGS sequence"/>
</dbReference>
<organism evidence="2 3">
    <name type="scientific">Rhodocollybia butyracea</name>
    <dbReference type="NCBI Taxonomy" id="206335"/>
    <lineage>
        <taxon>Eukaryota</taxon>
        <taxon>Fungi</taxon>
        <taxon>Dikarya</taxon>
        <taxon>Basidiomycota</taxon>
        <taxon>Agaricomycotina</taxon>
        <taxon>Agaricomycetes</taxon>
        <taxon>Agaricomycetidae</taxon>
        <taxon>Agaricales</taxon>
        <taxon>Marasmiineae</taxon>
        <taxon>Omphalotaceae</taxon>
        <taxon>Rhodocollybia</taxon>
    </lineage>
</organism>
<feature type="region of interest" description="Disordered" evidence="1">
    <location>
        <begin position="277"/>
        <end position="299"/>
    </location>
</feature>
<name>A0A9P5PT89_9AGAR</name>
<accession>A0A9P5PT89</accession>
<comment type="caution">
    <text evidence="2">The sequence shown here is derived from an EMBL/GenBank/DDBJ whole genome shotgun (WGS) entry which is preliminary data.</text>
</comment>
<protein>
    <submittedName>
        <fullName evidence="2">Uncharacterized protein</fullName>
    </submittedName>
</protein>